<gene>
    <name evidence="3" type="ORF">A3C25_00875</name>
</gene>
<dbReference type="AlphaFoldDB" id="A0A1F7GXS6"/>
<keyword evidence="1" id="KW-0812">Transmembrane</keyword>
<protein>
    <recommendedName>
        <fullName evidence="2">DUF4340 domain-containing protein</fullName>
    </recommendedName>
</protein>
<organism evidence="3 4">
    <name type="scientific">Candidatus Roizmanbacteria bacterium RIFCSPHIGHO2_02_FULL_38_11</name>
    <dbReference type="NCBI Taxonomy" id="1802039"/>
    <lineage>
        <taxon>Bacteria</taxon>
        <taxon>Candidatus Roizmaniibacteriota</taxon>
    </lineage>
</organism>
<name>A0A1F7GXS6_9BACT</name>
<evidence type="ECO:0000313" key="4">
    <source>
        <dbReference type="Proteomes" id="UP000177913"/>
    </source>
</evidence>
<comment type="caution">
    <text evidence="3">The sequence shown here is derived from an EMBL/GenBank/DDBJ whole genome shotgun (WGS) entry which is preliminary data.</text>
</comment>
<keyword evidence="1" id="KW-1133">Transmembrane helix</keyword>
<proteinExistence type="predicted"/>
<evidence type="ECO:0000313" key="3">
    <source>
        <dbReference type="EMBL" id="OGK23653.1"/>
    </source>
</evidence>
<accession>A0A1F7GXS6</accession>
<dbReference type="EMBL" id="MFZO01000044">
    <property type="protein sequence ID" value="OGK23653.1"/>
    <property type="molecule type" value="Genomic_DNA"/>
</dbReference>
<evidence type="ECO:0000259" key="2">
    <source>
        <dbReference type="Pfam" id="PF14238"/>
    </source>
</evidence>
<keyword evidence="1" id="KW-0472">Membrane</keyword>
<dbReference type="InterPro" id="IPR025641">
    <property type="entry name" value="DUF4340"/>
</dbReference>
<evidence type="ECO:0000256" key="1">
    <source>
        <dbReference type="SAM" id="Phobius"/>
    </source>
</evidence>
<dbReference type="Pfam" id="PF14238">
    <property type="entry name" value="DUF4340"/>
    <property type="match status" value="1"/>
</dbReference>
<feature type="domain" description="DUF4340" evidence="2">
    <location>
        <begin position="75"/>
        <end position="232"/>
    </location>
</feature>
<reference evidence="3 4" key="1">
    <citation type="journal article" date="2016" name="Nat. Commun.">
        <title>Thousands of microbial genomes shed light on interconnected biogeochemical processes in an aquifer system.</title>
        <authorList>
            <person name="Anantharaman K."/>
            <person name="Brown C.T."/>
            <person name="Hug L.A."/>
            <person name="Sharon I."/>
            <person name="Castelle C.J."/>
            <person name="Probst A.J."/>
            <person name="Thomas B.C."/>
            <person name="Singh A."/>
            <person name="Wilkins M.J."/>
            <person name="Karaoz U."/>
            <person name="Brodie E.L."/>
            <person name="Williams K.H."/>
            <person name="Hubbard S.S."/>
            <person name="Banfield J.F."/>
        </authorList>
    </citation>
    <scope>NUCLEOTIDE SEQUENCE [LARGE SCALE GENOMIC DNA]</scope>
</reference>
<dbReference type="Proteomes" id="UP000177913">
    <property type="component" value="Unassembled WGS sequence"/>
</dbReference>
<sequence length="292" mass="33919">MKRNRTRLIQLMIILLIAAVIFILKNQLPQFLIQKPNQLFSSLKKEQIREMLLTNDKIIQLYKKDKLWYFKKDNNEFRADEERINKIVNGIVNLIKGDVVSNNKNKHKELGIDRQKIEVKTKGKSYVFYIGNSSGIAKNYIRIGDENEVFTAEGFDEAFTSDDYRDLLVRLINDETKVTLIDIGYNDILTTLLKQKSDWKIGNKTAKKDRVDFFINDLKTLKATDILPKETNLPAVVPDSIKIKEGSQEKSVEFYQQDENNYFAKASTSEFIFQIPAAYVASLKKEEKDFIE</sequence>
<feature type="transmembrane region" description="Helical" evidence="1">
    <location>
        <begin position="7"/>
        <end position="24"/>
    </location>
</feature>